<protein>
    <submittedName>
        <fullName evidence="8">Helix-loop-helix DNA-binding domain</fullName>
    </submittedName>
</protein>
<evidence type="ECO:0000259" key="7">
    <source>
        <dbReference type="PROSITE" id="PS50888"/>
    </source>
</evidence>
<dbReference type="GO" id="GO:0003677">
    <property type="term" value="F:DNA binding"/>
    <property type="evidence" value="ECO:0007669"/>
    <property type="project" value="UniProtKB-KW"/>
</dbReference>
<dbReference type="PANTHER" id="PTHR46807:SF1">
    <property type="entry name" value="TRANSCRIPTION FACTOR PIF3"/>
    <property type="match status" value="1"/>
</dbReference>
<organism evidence="8 9">
    <name type="scientific">Musa troglodytarum</name>
    <name type="common">fe'i banana</name>
    <dbReference type="NCBI Taxonomy" id="320322"/>
    <lineage>
        <taxon>Eukaryota</taxon>
        <taxon>Viridiplantae</taxon>
        <taxon>Streptophyta</taxon>
        <taxon>Embryophyta</taxon>
        <taxon>Tracheophyta</taxon>
        <taxon>Spermatophyta</taxon>
        <taxon>Magnoliopsida</taxon>
        <taxon>Liliopsida</taxon>
        <taxon>Zingiberales</taxon>
        <taxon>Musaceae</taxon>
        <taxon>Musa</taxon>
    </lineage>
</organism>
<evidence type="ECO:0000313" key="8">
    <source>
        <dbReference type="EMBL" id="URD89114.1"/>
    </source>
</evidence>
<dbReference type="Pfam" id="PF00010">
    <property type="entry name" value="HLH"/>
    <property type="match status" value="1"/>
</dbReference>
<name>A0A9E7JQL5_9LILI</name>
<dbReference type="InterPro" id="IPR047265">
    <property type="entry name" value="PIF1-like_bHLH"/>
</dbReference>
<dbReference type="SMART" id="SM00353">
    <property type="entry name" value="HLH"/>
    <property type="match status" value="1"/>
</dbReference>
<dbReference type="AlphaFoldDB" id="A0A9E7JQL5"/>
<dbReference type="InterPro" id="IPR011598">
    <property type="entry name" value="bHLH_dom"/>
</dbReference>
<gene>
    <name evidence="8" type="ORF">MUK42_25780</name>
</gene>
<sequence length="294" mass="31403">MAVRQPPSVIAASEMDFFSEFFGPLSPASGAHCAPHPVLAARVSVGVGVSDAAESSEDVEKESSSGMKSTPAVAIDTPGCPSEQEVDARSKPLRKRKRNRTSEMHNLTERRRRDRIKEKLKALQELIPNSHNLDRASLLDEAIGYIKSLRQQLQIMSGGGIYPAPFVSRPAMPCPRMPHFSPFPAAGLNLGIGMGVPGMASSTGLSPPSSSFPATSLVPMAAVSPISHFQSPMAMHYWPYNASQERPTLATSTAVCSQALQAELFHSINQAEPSSAEVKRATQAMAPGSLSRVV</sequence>
<evidence type="ECO:0000256" key="2">
    <source>
        <dbReference type="ARBA" id="ARBA00005510"/>
    </source>
</evidence>
<proteinExistence type="inferred from homology"/>
<keyword evidence="5" id="KW-0539">Nucleus</keyword>
<dbReference type="OrthoDB" id="690068at2759"/>
<dbReference type="EMBL" id="CP097504">
    <property type="protein sequence ID" value="URD89114.1"/>
    <property type="molecule type" value="Genomic_DNA"/>
</dbReference>
<feature type="domain" description="BHLH" evidence="7">
    <location>
        <begin position="100"/>
        <end position="149"/>
    </location>
</feature>
<dbReference type="PROSITE" id="PS50888">
    <property type="entry name" value="BHLH"/>
    <property type="match status" value="1"/>
</dbReference>
<dbReference type="InterPro" id="IPR036638">
    <property type="entry name" value="HLH_DNA-bd_sf"/>
</dbReference>
<evidence type="ECO:0000313" key="9">
    <source>
        <dbReference type="Proteomes" id="UP001055439"/>
    </source>
</evidence>
<evidence type="ECO:0000256" key="1">
    <source>
        <dbReference type="ARBA" id="ARBA00004123"/>
    </source>
</evidence>
<keyword evidence="4" id="KW-0804">Transcription</keyword>
<comment type="subcellular location">
    <subcellularLocation>
        <location evidence="1">Nucleus</location>
    </subcellularLocation>
</comment>
<dbReference type="GO" id="GO:0005634">
    <property type="term" value="C:nucleus"/>
    <property type="evidence" value="ECO:0007669"/>
    <property type="project" value="UniProtKB-SubCell"/>
</dbReference>
<accession>A0A9E7JQL5</accession>
<evidence type="ECO:0000256" key="3">
    <source>
        <dbReference type="ARBA" id="ARBA00023015"/>
    </source>
</evidence>
<feature type="compositionally biased region" description="Basic and acidic residues" evidence="6">
    <location>
        <begin position="100"/>
        <end position="111"/>
    </location>
</feature>
<evidence type="ECO:0000256" key="4">
    <source>
        <dbReference type="ARBA" id="ARBA00023163"/>
    </source>
</evidence>
<evidence type="ECO:0000256" key="6">
    <source>
        <dbReference type="SAM" id="MobiDB-lite"/>
    </source>
</evidence>
<keyword evidence="8" id="KW-0238">DNA-binding</keyword>
<dbReference type="Proteomes" id="UP001055439">
    <property type="component" value="Chromosome 2"/>
</dbReference>
<dbReference type="SUPFAM" id="SSF47459">
    <property type="entry name" value="HLH, helix-loop-helix DNA-binding domain"/>
    <property type="match status" value="1"/>
</dbReference>
<dbReference type="GO" id="GO:0046983">
    <property type="term" value="F:protein dimerization activity"/>
    <property type="evidence" value="ECO:0007669"/>
    <property type="project" value="InterPro"/>
</dbReference>
<keyword evidence="9" id="KW-1185">Reference proteome</keyword>
<dbReference type="PANTHER" id="PTHR46807">
    <property type="entry name" value="TRANSCRIPTION FACTOR PIF3"/>
    <property type="match status" value="1"/>
</dbReference>
<dbReference type="GO" id="GO:0003700">
    <property type="term" value="F:DNA-binding transcription factor activity"/>
    <property type="evidence" value="ECO:0007669"/>
    <property type="project" value="InterPro"/>
</dbReference>
<dbReference type="CDD" id="cd11445">
    <property type="entry name" value="bHLH_AtPIF_like"/>
    <property type="match status" value="1"/>
</dbReference>
<dbReference type="Gene3D" id="4.10.280.10">
    <property type="entry name" value="Helix-loop-helix DNA-binding domain"/>
    <property type="match status" value="1"/>
</dbReference>
<dbReference type="InterPro" id="IPR044273">
    <property type="entry name" value="PIF3-like"/>
</dbReference>
<feature type="region of interest" description="Disordered" evidence="6">
    <location>
        <begin position="53"/>
        <end position="111"/>
    </location>
</feature>
<comment type="similarity">
    <text evidence="2">Belongs to the bHLH protein family.</text>
</comment>
<evidence type="ECO:0000256" key="5">
    <source>
        <dbReference type="ARBA" id="ARBA00023242"/>
    </source>
</evidence>
<keyword evidence="3" id="KW-0805">Transcription regulation</keyword>
<reference evidence="8" key="1">
    <citation type="submission" date="2022-05" db="EMBL/GenBank/DDBJ databases">
        <title>The Musa troglodytarum L. genome provides insights into the mechanism of non-climacteric behaviour and enrichment of carotenoids.</title>
        <authorList>
            <person name="Wang J."/>
        </authorList>
    </citation>
    <scope>NUCLEOTIDE SEQUENCE</scope>
    <source>
        <tissue evidence="8">Leaf</tissue>
    </source>
</reference>